<evidence type="ECO:0000256" key="1">
    <source>
        <dbReference type="ARBA" id="ARBA00001936"/>
    </source>
</evidence>
<keyword evidence="11" id="KW-0255">Endonuclease</keyword>
<gene>
    <name evidence="11" type="ORF">IAC96_05560</name>
</gene>
<keyword evidence="3" id="KW-0540">Nuclease</keyword>
<dbReference type="InterPro" id="IPR051547">
    <property type="entry name" value="TDP2-like"/>
</dbReference>
<dbReference type="SUPFAM" id="SSF56219">
    <property type="entry name" value="DNase I-like"/>
    <property type="match status" value="1"/>
</dbReference>
<comment type="cofactor">
    <cofactor evidence="2">
        <name>Mg(2+)</name>
        <dbReference type="ChEBI" id="CHEBI:18420"/>
    </cofactor>
</comment>
<dbReference type="GO" id="GO:0016787">
    <property type="term" value="F:hydrolase activity"/>
    <property type="evidence" value="ECO:0007669"/>
    <property type="project" value="UniProtKB-KW"/>
</dbReference>
<dbReference type="GO" id="GO:0004519">
    <property type="term" value="F:endonuclease activity"/>
    <property type="evidence" value="ECO:0007669"/>
    <property type="project" value="UniProtKB-KW"/>
</dbReference>
<dbReference type="EMBL" id="DVHN01000062">
    <property type="protein sequence ID" value="HIR88400.1"/>
    <property type="molecule type" value="Genomic_DNA"/>
</dbReference>
<keyword evidence="9" id="KW-0812">Transmembrane</keyword>
<proteinExistence type="predicted"/>
<evidence type="ECO:0000256" key="4">
    <source>
        <dbReference type="ARBA" id="ARBA00022723"/>
    </source>
</evidence>
<evidence type="ECO:0000313" key="12">
    <source>
        <dbReference type="Proteomes" id="UP000824201"/>
    </source>
</evidence>
<organism evidence="11 12">
    <name type="scientific">Candidatus Fimimorpha faecalis</name>
    <dbReference type="NCBI Taxonomy" id="2840824"/>
    <lineage>
        <taxon>Bacteria</taxon>
        <taxon>Bacillati</taxon>
        <taxon>Bacillota</taxon>
        <taxon>Clostridia</taxon>
        <taxon>Eubacteriales</taxon>
        <taxon>Candidatus Fimimorpha</taxon>
    </lineage>
</organism>
<evidence type="ECO:0000256" key="8">
    <source>
        <dbReference type="ARBA" id="ARBA00023204"/>
    </source>
</evidence>
<dbReference type="PANTHER" id="PTHR15822:SF4">
    <property type="entry name" value="TYROSYL-DNA PHOSPHODIESTERASE 2"/>
    <property type="match status" value="1"/>
</dbReference>
<keyword evidence="9" id="KW-0472">Membrane</keyword>
<keyword evidence="6" id="KW-0378">Hydrolase</keyword>
<keyword evidence="4" id="KW-0479">Metal-binding</keyword>
<dbReference type="AlphaFoldDB" id="A0A9D1EDV9"/>
<dbReference type="GO" id="GO:0046872">
    <property type="term" value="F:metal ion binding"/>
    <property type="evidence" value="ECO:0007669"/>
    <property type="project" value="UniProtKB-KW"/>
</dbReference>
<evidence type="ECO:0000256" key="2">
    <source>
        <dbReference type="ARBA" id="ARBA00001946"/>
    </source>
</evidence>
<reference evidence="11" key="1">
    <citation type="submission" date="2020-10" db="EMBL/GenBank/DDBJ databases">
        <authorList>
            <person name="Gilroy R."/>
        </authorList>
    </citation>
    <scope>NUCLEOTIDE SEQUENCE</scope>
    <source>
        <strain evidence="11">ChiW13-3771</strain>
    </source>
</reference>
<evidence type="ECO:0000313" key="11">
    <source>
        <dbReference type="EMBL" id="HIR88400.1"/>
    </source>
</evidence>
<evidence type="ECO:0000256" key="5">
    <source>
        <dbReference type="ARBA" id="ARBA00022763"/>
    </source>
</evidence>
<evidence type="ECO:0000256" key="9">
    <source>
        <dbReference type="SAM" id="Phobius"/>
    </source>
</evidence>
<keyword evidence="9" id="KW-1133">Transmembrane helix</keyword>
<feature type="transmembrane region" description="Helical" evidence="9">
    <location>
        <begin position="12"/>
        <end position="32"/>
    </location>
</feature>
<accession>A0A9D1EDV9</accession>
<keyword evidence="5" id="KW-0227">DNA damage</keyword>
<evidence type="ECO:0000259" key="10">
    <source>
        <dbReference type="Pfam" id="PF03372"/>
    </source>
</evidence>
<evidence type="ECO:0000256" key="7">
    <source>
        <dbReference type="ARBA" id="ARBA00022842"/>
    </source>
</evidence>
<dbReference type="InterPro" id="IPR005135">
    <property type="entry name" value="Endo/exonuclease/phosphatase"/>
</dbReference>
<comment type="cofactor">
    <cofactor evidence="1">
        <name>Mn(2+)</name>
        <dbReference type="ChEBI" id="CHEBI:29035"/>
    </cofactor>
</comment>
<dbReference type="Proteomes" id="UP000824201">
    <property type="component" value="Unassembled WGS sequence"/>
</dbReference>
<keyword evidence="7" id="KW-0460">Magnesium</keyword>
<sequence length="359" mass="40237">MNRSILLRSILFLLSALLIFILVYLLYVIISYQRIPDNQEISVRQSTQTPTSLSTSTPYTAVTYNLGFGAYTPSFTFFMDGGKQSVAESKESVLSCIQGAINTMETQNADFILLQEIDVDSTRSHHVNEKALLEGAFSSYHASFAFNYNSAYLLVPPWEPHGKSLSGLELFSKYPITSSIRRSLPVASGLSKFFDLDRCYTISRIPVDNGKELCIYTVHLSAYGTNDTVRAGQLSMLFSDMAADRASGNYVLCGGDFNHDLKADESDTENRESWAYPFPRSNLPEGFSFAMDLLTDEQKAALPHTSRMTDIPYDKENSYVVTLDGFIISDNIQCLNYNTIVTDYAYSDHEPVSFQFSLR</sequence>
<feature type="domain" description="Endonuclease/exonuclease/phosphatase" evidence="10">
    <location>
        <begin position="63"/>
        <end position="266"/>
    </location>
</feature>
<reference evidence="11" key="2">
    <citation type="journal article" date="2021" name="PeerJ">
        <title>Extensive microbial diversity within the chicken gut microbiome revealed by metagenomics and culture.</title>
        <authorList>
            <person name="Gilroy R."/>
            <person name="Ravi A."/>
            <person name="Getino M."/>
            <person name="Pursley I."/>
            <person name="Horton D.L."/>
            <person name="Alikhan N.F."/>
            <person name="Baker D."/>
            <person name="Gharbi K."/>
            <person name="Hall N."/>
            <person name="Watson M."/>
            <person name="Adriaenssens E.M."/>
            <person name="Foster-Nyarko E."/>
            <person name="Jarju S."/>
            <person name="Secka A."/>
            <person name="Antonio M."/>
            <person name="Oren A."/>
            <person name="Chaudhuri R.R."/>
            <person name="La Ragione R."/>
            <person name="Hildebrand F."/>
            <person name="Pallen M.J."/>
        </authorList>
    </citation>
    <scope>NUCLEOTIDE SEQUENCE</scope>
    <source>
        <strain evidence="11">ChiW13-3771</strain>
    </source>
</reference>
<evidence type="ECO:0000256" key="6">
    <source>
        <dbReference type="ARBA" id="ARBA00022801"/>
    </source>
</evidence>
<comment type="caution">
    <text evidence="11">The sequence shown here is derived from an EMBL/GenBank/DDBJ whole genome shotgun (WGS) entry which is preliminary data.</text>
</comment>
<dbReference type="PANTHER" id="PTHR15822">
    <property type="entry name" value="TRAF AND TNF RECEPTOR-ASSOCIATED PROTEIN"/>
    <property type="match status" value="1"/>
</dbReference>
<name>A0A9D1EDV9_9FIRM</name>
<dbReference type="Pfam" id="PF03372">
    <property type="entry name" value="Exo_endo_phos"/>
    <property type="match status" value="1"/>
</dbReference>
<protein>
    <submittedName>
        <fullName evidence="11">Endonuclease/exonuclease/phosphatase family protein</fullName>
    </submittedName>
</protein>
<keyword evidence="8" id="KW-0234">DNA repair</keyword>
<dbReference type="Gene3D" id="3.60.10.10">
    <property type="entry name" value="Endonuclease/exonuclease/phosphatase"/>
    <property type="match status" value="1"/>
</dbReference>
<dbReference type="GO" id="GO:0006281">
    <property type="term" value="P:DNA repair"/>
    <property type="evidence" value="ECO:0007669"/>
    <property type="project" value="UniProtKB-KW"/>
</dbReference>
<evidence type="ECO:0000256" key="3">
    <source>
        <dbReference type="ARBA" id="ARBA00022722"/>
    </source>
</evidence>
<dbReference type="InterPro" id="IPR036691">
    <property type="entry name" value="Endo/exonu/phosph_ase_sf"/>
</dbReference>